<comment type="caution">
    <text evidence="2">The sequence shown here is derived from an EMBL/GenBank/DDBJ whole genome shotgun (WGS) entry which is preliminary data.</text>
</comment>
<dbReference type="EMBL" id="JAPFFF010000010">
    <property type="protein sequence ID" value="KAK8881151.1"/>
    <property type="molecule type" value="Genomic_DNA"/>
</dbReference>
<dbReference type="Proteomes" id="UP001470230">
    <property type="component" value="Unassembled WGS sequence"/>
</dbReference>
<feature type="chain" id="PRO_5047246991" evidence="1">
    <location>
        <begin position="18"/>
        <end position="206"/>
    </location>
</feature>
<organism evidence="2 3">
    <name type="scientific">Tritrichomonas musculus</name>
    <dbReference type="NCBI Taxonomy" id="1915356"/>
    <lineage>
        <taxon>Eukaryota</taxon>
        <taxon>Metamonada</taxon>
        <taxon>Parabasalia</taxon>
        <taxon>Tritrichomonadida</taxon>
        <taxon>Tritrichomonadidae</taxon>
        <taxon>Tritrichomonas</taxon>
    </lineage>
</organism>
<sequence length="206" mass="23711">MFLSLFSFGLPFNLSSCGEDNYNFSIFETLTFSPVNPNEISYGIVKDLLTNCKINPNSLEKCRKVDEISYNNTQLSLLNLIPPIIFSTLAYLVAICIVHVNKLVIIPHDKNETIPVKIYCLKSFQLPEVEILPQFFDTPQAEVLKSWDSIVNDPVEDSFQIPQNKLSKNDFEQFEQETELFDAVNVKSSDISWKPMKSLFSYDNWY</sequence>
<keyword evidence="1" id="KW-0732">Signal</keyword>
<evidence type="ECO:0000313" key="3">
    <source>
        <dbReference type="Proteomes" id="UP001470230"/>
    </source>
</evidence>
<accession>A0ABR2JRV2</accession>
<protein>
    <submittedName>
        <fullName evidence="2">Uncharacterized protein</fullName>
    </submittedName>
</protein>
<feature type="signal peptide" evidence="1">
    <location>
        <begin position="1"/>
        <end position="17"/>
    </location>
</feature>
<gene>
    <name evidence="2" type="ORF">M9Y10_003881</name>
</gene>
<proteinExistence type="predicted"/>
<evidence type="ECO:0000313" key="2">
    <source>
        <dbReference type="EMBL" id="KAK8881151.1"/>
    </source>
</evidence>
<evidence type="ECO:0000256" key="1">
    <source>
        <dbReference type="SAM" id="SignalP"/>
    </source>
</evidence>
<reference evidence="2 3" key="1">
    <citation type="submission" date="2024-04" db="EMBL/GenBank/DDBJ databases">
        <title>Tritrichomonas musculus Genome.</title>
        <authorList>
            <person name="Alves-Ferreira E."/>
            <person name="Grigg M."/>
            <person name="Lorenzi H."/>
            <person name="Galac M."/>
        </authorList>
    </citation>
    <scope>NUCLEOTIDE SEQUENCE [LARGE SCALE GENOMIC DNA]</scope>
    <source>
        <strain evidence="2 3">EAF2021</strain>
    </source>
</reference>
<name>A0ABR2JRV2_9EUKA</name>
<keyword evidence="3" id="KW-1185">Reference proteome</keyword>